<dbReference type="InterPro" id="IPR015590">
    <property type="entry name" value="Aldehyde_DH_dom"/>
</dbReference>
<dbReference type="InterPro" id="IPR016162">
    <property type="entry name" value="Ald_DH_N"/>
</dbReference>
<dbReference type="EMBL" id="RSCL01000010">
    <property type="protein sequence ID" value="RUT04580.1"/>
    <property type="molecule type" value="Genomic_DNA"/>
</dbReference>
<evidence type="ECO:0000313" key="3">
    <source>
        <dbReference type="EMBL" id="RUT04580.1"/>
    </source>
</evidence>
<gene>
    <name evidence="3" type="ORF">DSM106972_041490</name>
</gene>
<dbReference type="InterPro" id="IPR016161">
    <property type="entry name" value="Ald_DH/histidinol_DH"/>
</dbReference>
<dbReference type="Gene3D" id="3.40.605.10">
    <property type="entry name" value="Aldehyde Dehydrogenase, Chain A, domain 1"/>
    <property type="match status" value="1"/>
</dbReference>
<keyword evidence="4" id="KW-1185">Reference proteome</keyword>
<proteinExistence type="predicted"/>
<name>A0A3S1AMA9_9CYAN</name>
<accession>A0A3S1AMA9</accession>
<dbReference type="Pfam" id="PF00171">
    <property type="entry name" value="Aldedh"/>
    <property type="match status" value="1"/>
</dbReference>
<dbReference type="SUPFAM" id="SSF53720">
    <property type="entry name" value="ALDH-like"/>
    <property type="match status" value="1"/>
</dbReference>
<sequence>MALHDQLVSALVDDTGRLSISNLEVDSFLSSIDRWSQLAPKILQETLKDTSIPFIQLQQTTVPYQLVGVISPWNFPLLLSTIDAIPALLAGCAVIIKRAAASTVMLSIPIIFDMLNFI</sequence>
<evidence type="ECO:0000313" key="4">
    <source>
        <dbReference type="Proteomes" id="UP000271624"/>
    </source>
</evidence>
<dbReference type="GO" id="GO:0016491">
    <property type="term" value="F:oxidoreductase activity"/>
    <property type="evidence" value="ECO:0007669"/>
    <property type="project" value="UniProtKB-KW"/>
</dbReference>
<dbReference type="AlphaFoldDB" id="A0A3S1AMA9"/>
<protein>
    <recommendedName>
        <fullName evidence="2">Aldehyde dehydrogenase domain-containing protein</fullName>
    </recommendedName>
</protein>
<keyword evidence="1" id="KW-0560">Oxidoreductase</keyword>
<reference evidence="3" key="1">
    <citation type="submission" date="2018-12" db="EMBL/GenBank/DDBJ databases">
        <authorList>
            <person name="Will S."/>
            <person name="Neumann-Schaal M."/>
            <person name="Henke P."/>
        </authorList>
    </citation>
    <scope>NUCLEOTIDE SEQUENCE</scope>
    <source>
        <strain evidence="3">PCC 7102</strain>
    </source>
</reference>
<dbReference type="Proteomes" id="UP000271624">
    <property type="component" value="Unassembled WGS sequence"/>
</dbReference>
<comment type="caution">
    <text evidence="3">The sequence shown here is derived from an EMBL/GenBank/DDBJ whole genome shotgun (WGS) entry which is preliminary data.</text>
</comment>
<evidence type="ECO:0000259" key="2">
    <source>
        <dbReference type="Pfam" id="PF00171"/>
    </source>
</evidence>
<feature type="domain" description="Aldehyde dehydrogenase" evidence="2">
    <location>
        <begin position="5"/>
        <end position="105"/>
    </location>
</feature>
<organism evidence="3 4">
    <name type="scientific">Dulcicalothrix desertica PCC 7102</name>
    <dbReference type="NCBI Taxonomy" id="232991"/>
    <lineage>
        <taxon>Bacteria</taxon>
        <taxon>Bacillati</taxon>
        <taxon>Cyanobacteriota</taxon>
        <taxon>Cyanophyceae</taxon>
        <taxon>Nostocales</taxon>
        <taxon>Calotrichaceae</taxon>
        <taxon>Dulcicalothrix</taxon>
    </lineage>
</organism>
<reference evidence="3" key="2">
    <citation type="journal article" date="2019" name="Genome Biol. Evol.">
        <title>Day and night: Metabolic profiles and evolutionary relationships of six axenic non-marine cyanobacteria.</title>
        <authorList>
            <person name="Will S.E."/>
            <person name="Henke P."/>
            <person name="Boedeker C."/>
            <person name="Huang S."/>
            <person name="Brinkmann H."/>
            <person name="Rohde M."/>
            <person name="Jarek M."/>
            <person name="Friedl T."/>
            <person name="Seufert S."/>
            <person name="Schumacher M."/>
            <person name="Overmann J."/>
            <person name="Neumann-Schaal M."/>
            <person name="Petersen J."/>
        </authorList>
    </citation>
    <scope>NUCLEOTIDE SEQUENCE [LARGE SCALE GENOMIC DNA]</scope>
    <source>
        <strain evidence="3">PCC 7102</strain>
    </source>
</reference>
<evidence type="ECO:0000256" key="1">
    <source>
        <dbReference type="ARBA" id="ARBA00023002"/>
    </source>
</evidence>